<gene>
    <name evidence="2" type="ORF">N866_09640</name>
</gene>
<comment type="caution">
    <text evidence="2">The sequence shown here is derived from an EMBL/GenBank/DDBJ whole genome shotgun (WGS) entry which is preliminary data.</text>
</comment>
<protein>
    <submittedName>
        <fullName evidence="2">Uncharacterized protein</fullName>
    </submittedName>
</protein>
<dbReference type="AlphaFoldDB" id="A0A021VTD1"/>
<feature type="region of interest" description="Disordered" evidence="1">
    <location>
        <begin position="1"/>
        <end position="30"/>
    </location>
</feature>
<proteinExistence type="predicted"/>
<keyword evidence="3" id="KW-1185">Reference proteome</keyword>
<dbReference type="InterPro" id="IPR043755">
    <property type="entry name" value="DUF5701"/>
</dbReference>
<evidence type="ECO:0000256" key="1">
    <source>
        <dbReference type="SAM" id="MobiDB-lite"/>
    </source>
</evidence>
<dbReference type="OrthoDB" id="3242676at2"/>
<organism evidence="2 3">
    <name type="scientific">Actinotalea ferrariae CF5-4</name>
    <dbReference type="NCBI Taxonomy" id="948458"/>
    <lineage>
        <taxon>Bacteria</taxon>
        <taxon>Bacillati</taxon>
        <taxon>Actinomycetota</taxon>
        <taxon>Actinomycetes</taxon>
        <taxon>Micrococcales</taxon>
        <taxon>Cellulomonadaceae</taxon>
        <taxon>Actinotalea</taxon>
    </lineage>
</organism>
<dbReference type="Proteomes" id="UP000019753">
    <property type="component" value="Unassembled WGS sequence"/>
</dbReference>
<dbReference type="RefSeq" id="WP_052023154.1">
    <property type="nucleotide sequence ID" value="NZ_AXCW01000265.1"/>
</dbReference>
<evidence type="ECO:0000313" key="3">
    <source>
        <dbReference type="Proteomes" id="UP000019753"/>
    </source>
</evidence>
<sequence>MPQPVVPVDPALPTAAAQGHAPPFDPAASAEEELDRQVRAYVATGVAALLGLDEAGLLRRVEPARRALAEIAADDDASAAARARGDLVPFVLVLDVAPHGPEALVPAMRHRSRGGISVVPPEELAGYLPVDGVAVAPGDRLVVGVDTGGTFRGTTPEAALATVRAAGRTPLTVEEGLALVVVRPDMLRPNRCFSLMGSRRGDQRVPAVWISAGRPKLGWCWDRNPHDWLGAAHAAARVAVSARGR</sequence>
<dbReference type="EMBL" id="AXCW01000265">
    <property type="protein sequence ID" value="EYR62327.1"/>
    <property type="molecule type" value="Genomic_DNA"/>
</dbReference>
<accession>A0A021VTD1</accession>
<reference evidence="2 3" key="1">
    <citation type="submission" date="2014-01" db="EMBL/GenBank/DDBJ databases">
        <title>Actinotalea ferrariae CF5-4.</title>
        <authorList>
            <person name="Chen F."/>
            <person name="Li Y."/>
            <person name="Wang G."/>
        </authorList>
    </citation>
    <scope>NUCLEOTIDE SEQUENCE [LARGE SCALE GENOMIC DNA]</scope>
    <source>
        <strain evidence="2 3">CF5-4</strain>
    </source>
</reference>
<evidence type="ECO:0000313" key="2">
    <source>
        <dbReference type="EMBL" id="EYR62327.1"/>
    </source>
</evidence>
<dbReference type="Pfam" id="PF18959">
    <property type="entry name" value="DUF5701"/>
    <property type="match status" value="1"/>
</dbReference>
<name>A0A021VTD1_9CELL</name>